<protein>
    <recommendedName>
        <fullName evidence="4">Acyltransferase family protein</fullName>
    </recommendedName>
</protein>
<evidence type="ECO:0000313" key="2">
    <source>
        <dbReference type="EMBL" id="MQX18000.1"/>
    </source>
</evidence>
<evidence type="ECO:0008006" key="4">
    <source>
        <dbReference type="Google" id="ProtNLM"/>
    </source>
</evidence>
<name>A0A6N7LL23_SINTE</name>
<dbReference type="RefSeq" id="WP_153441836.1">
    <property type="nucleotide sequence ID" value="NZ_JACIGA010000027.1"/>
</dbReference>
<keyword evidence="1" id="KW-0812">Transmembrane</keyword>
<reference evidence="2 3" key="1">
    <citation type="journal article" date="2013" name="Genome Biol.">
        <title>Comparative genomics of the core and accessory genomes of 48 Sinorhizobium strains comprising five genospecies.</title>
        <authorList>
            <person name="Sugawara M."/>
            <person name="Epstein B."/>
            <person name="Badgley B.D."/>
            <person name="Unno T."/>
            <person name="Xu L."/>
            <person name="Reese J."/>
            <person name="Gyaneshwar P."/>
            <person name="Denny R."/>
            <person name="Mudge J."/>
            <person name="Bharti A.K."/>
            <person name="Farmer A.D."/>
            <person name="May G.D."/>
            <person name="Woodward J.E."/>
            <person name="Medigue C."/>
            <person name="Vallenet D."/>
            <person name="Lajus A."/>
            <person name="Rouy Z."/>
            <person name="Martinez-Vaz B."/>
            <person name="Tiffin P."/>
            <person name="Young N.D."/>
            <person name="Sadowsky M.J."/>
        </authorList>
    </citation>
    <scope>NUCLEOTIDE SEQUENCE [LARGE SCALE GENOMIC DNA]</scope>
    <source>
        <strain evidence="2 3">USDA4894</strain>
    </source>
</reference>
<feature type="transmembrane region" description="Helical" evidence="1">
    <location>
        <begin position="89"/>
        <end position="111"/>
    </location>
</feature>
<proteinExistence type="predicted"/>
<evidence type="ECO:0000256" key="1">
    <source>
        <dbReference type="SAM" id="Phobius"/>
    </source>
</evidence>
<dbReference type="Proteomes" id="UP000439983">
    <property type="component" value="Unassembled WGS sequence"/>
</dbReference>
<accession>A0A6N7LL23</accession>
<feature type="transmembrane region" description="Helical" evidence="1">
    <location>
        <begin position="30"/>
        <end position="49"/>
    </location>
</feature>
<comment type="caution">
    <text evidence="2">The sequence shown here is derived from an EMBL/GenBank/DDBJ whole genome shotgun (WGS) entry which is preliminary data.</text>
</comment>
<dbReference type="OrthoDB" id="9767863at2"/>
<evidence type="ECO:0000313" key="3">
    <source>
        <dbReference type="Proteomes" id="UP000439983"/>
    </source>
</evidence>
<sequence>MAKIRAINECVSSQVTSCGNSTRIRSLSNLLLASSVAAILVAAIASAPVDKVPLSSFLVLLGDASYSFYLSHPYVVQLWMKASLERLDIATQLAMGAITCVVAVVVSLAFIPPPRISSQRMLLGRDFRGRYGQRWIFLQPVVRRWHSMRSLYDR</sequence>
<dbReference type="EMBL" id="WITC01000114">
    <property type="protein sequence ID" value="MQX18000.1"/>
    <property type="molecule type" value="Genomic_DNA"/>
</dbReference>
<dbReference type="AlphaFoldDB" id="A0A6N7LL23"/>
<keyword evidence="1" id="KW-0472">Membrane</keyword>
<organism evidence="2 3">
    <name type="scientific">Sinorhizobium terangae</name>
    <dbReference type="NCBI Taxonomy" id="110322"/>
    <lineage>
        <taxon>Bacteria</taxon>
        <taxon>Pseudomonadati</taxon>
        <taxon>Pseudomonadota</taxon>
        <taxon>Alphaproteobacteria</taxon>
        <taxon>Hyphomicrobiales</taxon>
        <taxon>Rhizobiaceae</taxon>
        <taxon>Sinorhizobium/Ensifer group</taxon>
        <taxon>Sinorhizobium</taxon>
    </lineage>
</organism>
<keyword evidence="3" id="KW-1185">Reference proteome</keyword>
<gene>
    <name evidence="2" type="ORF">GHK62_25640</name>
</gene>
<keyword evidence="1" id="KW-1133">Transmembrane helix</keyword>